<reference evidence="1" key="1">
    <citation type="journal article" date="2018" name="Virol. Sin.">
        <title>Chevrier's Field Mouse (Apodemus chevrieri) and Pere David's Vole (Eothenomys melanogaster) in China Carry Orthohepeviruses that form Two Putative Novel Genotypes Within the Species Orthohepevirus C.</title>
        <authorList>
            <person name="Wang B."/>
            <person name="Li W."/>
            <person name="Zhou J.H."/>
            <person name="Li B."/>
            <person name="Zhang W."/>
            <person name="Yang W.H."/>
            <person name="Pan H."/>
            <person name="Wang L.X."/>
            <person name="Bock C.T."/>
            <person name="Shi Z.L."/>
            <person name="Zhang Y.Z."/>
            <person name="Yang X.L."/>
        </authorList>
    </citation>
    <scope>NUCLEOTIDE SEQUENCE</scope>
    <source>
        <strain evidence="1">RdHEVAc14/LiJiang/2015</strain>
    </source>
</reference>
<name>A0A2P1MBQ9_9VIRU</name>
<sequence>MCPPWGYRQLGRHRLPRPRLPRLLMLTWFARSCRMPRLRFLLSSFPPCNLFLNQLFFGRIRYSALSIIFWRRTSAGRLALVWRLVRTLGLLMRMGPCYIDAFCRRMVGIDSAGRIAQDEARRITSAVLCWPIGPLLICLFVSEDLRIAGSMLRLALPSTRFMSCTLDRLLWL</sequence>
<organism evidence="1">
    <name type="scientific">Rocahepevirus ratti</name>
    <dbReference type="NCBI Taxonomy" id="1678145"/>
    <lineage>
        <taxon>Viruses</taxon>
        <taxon>Riboviria</taxon>
        <taxon>Orthornavirae</taxon>
        <taxon>Kitrinoviricota</taxon>
        <taxon>Alsuviricetes</taxon>
        <taxon>Hepelivirales</taxon>
        <taxon>Hepeviridae</taxon>
        <taxon>Orthohepevirinae</taxon>
        <taxon>Rocahepevirus</taxon>
    </lineage>
</organism>
<accession>A0A2P1MBQ9</accession>
<evidence type="ECO:0000313" key="1">
    <source>
        <dbReference type="EMBL" id="AVP32816.1"/>
    </source>
</evidence>
<protein>
    <submittedName>
        <fullName evidence="1">ORF4</fullName>
    </submittedName>
</protein>
<dbReference type="EMBL" id="MG020022">
    <property type="protein sequence ID" value="AVP32816.1"/>
    <property type="molecule type" value="Genomic_RNA"/>
</dbReference>
<proteinExistence type="predicted"/>